<organism evidence="2 3">
    <name type="scientific">Clitoria ternatea</name>
    <name type="common">Butterfly pea</name>
    <dbReference type="NCBI Taxonomy" id="43366"/>
    <lineage>
        <taxon>Eukaryota</taxon>
        <taxon>Viridiplantae</taxon>
        <taxon>Streptophyta</taxon>
        <taxon>Embryophyta</taxon>
        <taxon>Tracheophyta</taxon>
        <taxon>Spermatophyta</taxon>
        <taxon>Magnoliopsida</taxon>
        <taxon>eudicotyledons</taxon>
        <taxon>Gunneridae</taxon>
        <taxon>Pentapetalae</taxon>
        <taxon>rosids</taxon>
        <taxon>fabids</taxon>
        <taxon>Fabales</taxon>
        <taxon>Fabaceae</taxon>
        <taxon>Papilionoideae</taxon>
        <taxon>50 kb inversion clade</taxon>
        <taxon>NPAAA clade</taxon>
        <taxon>indigoferoid/millettioid clade</taxon>
        <taxon>Phaseoleae</taxon>
        <taxon>Clitoria</taxon>
    </lineage>
</organism>
<dbReference type="Proteomes" id="UP001359559">
    <property type="component" value="Unassembled WGS sequence"/>
</dbReference>
<protein>
    <submittedName>
        <fullName evidence="2">Uncharacterized protein</fullName>
    </submittedName>
</protein>
<sequence length="71" mass="7755">MGREGAVKNTLEGAPGNQLPNSDPILSEAATSDYRLKATFCYVNPHIIHQTCRFALFANTIPHHSTTTTLN</sequence>
<evidence type="ECO:0000313" key="2">
    <source>
        <dbReference type="EMBL" id="KAK7318582.1"/>
    </source>
</evidence>
<reference evidence="2 3" key="1">
    <citation type="submission" date="2024-01" db="EMBL/GenBank/DDBJ databases">
        <title>The genomes of 5 underutilized Papilionoideae crops provide insights into root nodulation and disease resistance.</title>
        <authorList>
            <person name="Yuan L."/>
        </authorList>
    </citation>
    <scope>NUCLEOTIDE SEQUENCE [LARGE SCALE GENOMIC DNA]</scope>
    <source>
        <strain evidence="2">LY-2023</strain>
        <tissue evidence="2">Leaf</tissue>
    </source>
</reference>
<accession>A0AAN9KJJ1</accession>
<comment type="caution">
    <text evidence="2">The sequence shown here is derived from an EMBL/GenBank/DDBJ whole genome shotgun (WGS) entry which is preliminary data.</text>
</comment>
<feature type="region of interest" description="Disordered" evidence="1">
    <location>
        <begin position="1"/>
        <end position="25"/>
    </location>
</feature>
<dbReference type="EMBL" id="JAYKXN010000001">
    <property type="protein sequence ID" value="KAK7318582.1"/>
    <property type="molecule type" value="Genomic_DNA"/>
</dbReference>
<evidence type="ECO:0000313" key="3">
    <source>
        <dbReference type="Proteomes" id="UP001359559"/>
    </source>
</evidence>
<dbReference type="AlphaFoldDB" id="A0AAN9KJJ1"/>
<keyword evidence="3" id="KW-1185">Reference proteome</keyword>
<evidence type="ECO:0000256" key="1">
    <source>
        <dbReference type="SAM" id="MobiDB-lite"/>
    </source>
</evidence>
<name>A0AAN9KJJ1_CLITE</name>
<gene>
    <name evidence="2" type="ORF">RJT34_03285</name>
</gene>
<proteinExistence type="predicted"/>